<dbReference type="InterPro" id="IPR011075">
    <property type="entry name" value="TetR_C"/>
</dbReference>
<dbReference type="SUPFAM" id="SSF48498">
    <property type="entry name" value="Tetracyclin repressor-like, C-terminal domain"/>
    <property type="match status" value="1"/>
</dbReference>
<feature type="DNA-binding region" description="H-T-H motif" evidence="4">
    <location>
        <begin position="27"/>
        <end position="46"/>
    </location>
</feature>
<comment type="caution">
    <text evidence="6">The sequence shown here is derived from an EMBL/GenBank/DDBJ whole genome shotgun (WGS) entry which is preliminary data.</text>
</comment>
<dbReference type="InterPro" id="IPR001647">
    <property type="entry name" value="HTH_TetR"/>
</dbReference>
<evidence type="ECO:0000313" key="7">
    <source>
        <dbReference type="Proteomes" id="UP001161691"/>
    </source>
</evidence>
<accession>A0ABT6T9P6</accession>
<dbReference type="Gene3D" id="1.10.357.10">
    <property type="entry name" value="Tetracycline Repressor, domain 2"/>
    <property type="match status" value="1"/>
</dbReference>
<dbReference type="PRINTS" id="PR00455">
    <property type="entry name" value="HTHTETR"/>
</dbReference>
<keyword evidence="7" id="KW-1185">Reference proteome</keyword>
<dbReference type="RefSeq" id="WP_282906608.1">
    <property type="nucleotide sequence ID" value="NZ_JAGRPV010000001.1"/>
</dbReference>
<evidence type="ECO:0000256" key="4">
    <source>
        <dbReference type="PROSITE-ProRule" id="PRU00335"/>
    </source>
</evidence>
<dbReference type="InterPro" id="IPR036271">
    <property type="entry name" value="Tet_transcr_reg_TetR-rel_C_sf"/>
</dbReference>
<dbReference type="PANTHER" id="PTHR47506">
    <property type="entry name" value="TRANSCRIPTIONAL REGULATORY PROTEIN"/>
    <property type="match status" value="1"/>
</dbReference>
<evidence type="ECO:0000259" key="5">
    <source>
        <dbReference type="PROSITE" id="PS50977"/>
    </source>
</evidence>
<evidence type="ECO:0000256" key="3">
    <source>
        <dbReference type="ARBA" id="ARBA00023163"/>
    </source>
</evidence>
<keyword evidence="1" id="KW-0805">Transcription regulation</keyword>
<dbReference type="EMBL" id="JAGRPV010000001">
    <property type="protein sequence ID" value="MDI4643552.1"/>
    <property type="molecule type" value="Genomic_DNA"/>
</dbReference>
<protein>
    <submittedName>
        <fullName evidence="6">TetR/AcrR family transcriptional regulator</fullName>
    </submittedName>
</protein>
<organism evidence="6 7">
    <name type="scientific">Cohnella hashimotonis</name>
    <dbReference type="NCBI Taxonomy" id="2826895"/>
    <lineage>
        <taxon>Bacteria</taxon>
        <taxon>Bacillati</taxon>
        <taxon>Bacillota</taxon>
        <taxon>Bacilli</taxon>
        <taxon>Bacillales</taxon>
        <taxon>Paenibacillaceae</taxon>
        <taxon>Cohnella</taxon>
    </lineage>
</organism>
<dbReference type="SUPFAM" id="SSF46689">
    <property type="entry name" value="Homeodomain-like"/>
    <property type="match status" value="1"/>
</dbReference>
<evidence type="ECO:0000256" key="2">
    <source>
        <dbReference type="ARBA" id="ARBA00023125"/>
    </source>
</evidence>
<reference evidence="6" key="1">
    <citation type="submission" date="2023-04" db="EMBL/GenBank/DDBJ databases">
        <title>Comparative genomic analysis of Cohnella hashimotonis sp. nov., isolated from the International Space Station.</title>
        <authorList>
            <person name="Venkateswaran K."/>
            <person name="Simpson A."/>
        </authorList>
    </citation>
    <scope>NUCLEOTIDE SEQUENCE</scope>
    <source>
        <strain evidence="6">F6_2S_P_1</strain>
    </source>
</reference>
<dbReference type="PROSITE" id="PS50977">
    <property type="entry name" value="HTH_TETR_2"/>
    <property type="match status" value="1"/>
</dbReference>
<gene>
    <name evidence="6" type="ORF">KB449_01210</name>
</gene>
<keyword evidence="2 4" id="KW-0238">DNA-binding</keyword>
<dbReference type="PANTHER" id="PTHR47506:SF1">
    <property type="entry name" value="HTH-TYPE TRANSCRIPTIONAL REGULATOR YJDC"/>
    <property type="match status" value="1"/>
</dbReference>
<dbReference type="Pfam" id="PF00440">
    <property type="entry name" value="TetR_N"/>
    <property type="match status" value="1"/>
</dbReference>
<name>A0ABT6T9P6_9BACL</name>
<sequence length="195" mass="22658">MKKESARDRILRVASELFYMEGIRAVGIDRIIKESGVAKASFYRSFATKDDLAVAYLDARDELKLDRLEKLKKLYPDSAQEQLYALIRDVSKRMKLPDYRGCPCLNAAVEFPDPDHPAHVKLLDIQRRFWSRVQEIAREGAARQPEELTAQLRMLYEGFVMKRYVDESEHDGEYFRKAAELLLDLHFARDSLRGS</sequence>
<feature type="domain" description="HTH tetR-type" evidence="5">
    <location>
        <begin position="4"/>
        <end position="64"/>
    </location>
</feature>
<dbReference type="InterPro" id="IPR009057">
    <property type="entry name" value="Homeodomain-like_sf"/>
</dbReference>
<keyword evidence="3" id="KW-0804">Transcription</keyword>
<dbReference type="Pfam" id="PF16925">
    <property type="entry name" value="TetR_C_13"/>
    <property type="match status" value="1"/>
</dbReference>
<proteinExistence type="predicted"/>
<dbReference type="Proteomes" id="UP001161691">
    <property type="component" value="Unassembled WGS sequence"/>
</dbReference>
<evidence type="ECO:0000313" key="6">
    <source>
        <dbReference type="EMBL" id="MDI4643552.1"/>
    </source>
</evidence>
<evidence type="ECO:0000256" key="1">
    <source>
        <dbReference type="ARBA" id="ARBA00023015"/>
    </source>
</evidence>